<evidence type="ECO:0000313" key="2">
    <source>
        <dbReference type="EMBL" id="KAK9166207.1"/>
    </source>
</evidence>
<dbReference type="AlphaFoldDB" id="A0AAP0Q3B3"/>
<organism evidence="2 3">
    <name type="scientific">Stephania cephalantha</name>
    <dbReference type="NCBI Taxonomy" id="152367"/>
    <lineage>
        <taxon>Eukaryota</taxon>
        <taxon>Viridiplantae</taxon>
        <taxon>Streptophyta</taxon>
        <taxon>Embryophyta</taxon>
        <taxon>Tracheophyta</taxon>
        <taxon>Spermatophyta</taxon>
        <taxon>Magnoliopsida</taxon>
        <taxon>Ranunculales</taxon>
        <taxon>Menispermaceae</taxon>
        <taxon>Menispermoideae</taxon>
        <taxon>Cissampelideae</taxon>
        <taxon>Stephania</taxon>
    </lineage>
</organism>
<protein>
    <submittedName>
        <fullName evidence="2">Uncharacterized protein</fullName>
    </submittedName>
</protein>
<sequence length="98" mass="10791">MSYILHNIFKNASQSFYKFHGAARAHGEGFEAPISQADDGRLDGLVGCKWSEQGRAGIEITVPSPRKSQYDSTITHSRSIPSDVPPLDAPPPKRMHDN</sequence>
<evidence type="ECO:0000256" key="1">
    <source>
        <dbReference type="SAM" id="MobiDB-lite"/>
    </source>
</evidence>
<dbReference type="Proteomes" id="UP001419268">
    <property type="component" value="Unassembled WGS sequence"/>
</dbReference>
<gene>
    <name evidence="2" type="ORF">Scep_001398</name>
</gene>
<feature type="compositionally biased region" description="Polar residues" evidence="1">
    <location>
        <begin position="66"/>
        <end position="80"/>
    </location>
</feature>
<accession>A0AAP0Q3B3</accession>
<name>A0AAP0Q3B3_9MAGN</name>
<feature type="compositionally biased region" description="Pro residues" evidence="1">
    <location>
        <begin position="83"/>
        <end position="92"/>
    </location>
</feature>
<dbReference type="EMBL" id="JBBNAG010000001">
    <property type="protein sequence ID" value="KAK9166207.1"/>
    <property type="molecule type" value="Genomic_DNA"/>
</dbReference>
<evidence type="ECO:0000313" key="3">
    <source>
        <dbReference type="Proteomes" id="UP001419268"/>
    </source>
</evidence>
<reference evidence="2 3" key="1">
    <citation type="submission" date="2024-01" db="EMBL/GenBank/DDBJ databases">
        <title>Genome assemblies of Stephania.</title>
        <authorList>
            <person name="Yang L."/>
        </authorList>
    </citation>
    <scope>NUCLEOTIDE SEQUENCE [LARGE SCALE GENOMIC DNA]</scope>
    <source>
        <strain evidence="2">JXDWG</strain>
        <tissue evidence="2">Leaf</tissue>
    </source>
</reference>
<proteinExistence type="predicted"/>
<keyword evidence="3" id="KW-1185">Reference proteome</keyword>
<feature type="region of interest" description="Disordered" evidence="1">
    <location>
        <begin position="63"/>
        <end position="98"/>
    </location>
</feature>
<comment type="caution">
    <text evidence="2">The sequence shown here is derived from an EMBL/GenBank/DDBJ whole genome shotgun (WGS) entry which is preliminary data.</text>
</comment>